<feature type="domain" description="APO" evidence="1">
    <location>
        <begin position="125"/>
        <end position="209"/>
    </location>
</feature>
<organism evidence="2 3">
    <name type="scientific">Acer yangbiense</name>
    <dbReference type="NCBI Taxonomy" id="1000413"/>
    <lineage>
        <taxon>Eukaryota</taxon>
        <taxon>Viridiplantae</taxon>
        <taxon>Streptophyta</taxon>
        <taxon>Embryophyta</taxon>
        <taxon>Tracheophyta</taxon>
        <taxon>Spermatophyta</taxon>
        <taxon>Magnoliopsida</taxon>
        <taxon>eudicotyledons</taxon>
        <taxon>Gunneridae</taxon>
        <taxon>Pentapetalae</taxon>
        <taxon>rosids</taxon>
        <taxon>malvids</taxon>
        <taxon>Sapindales</taxon>
        <taxon>Sapindaceae</taxon>
        <taxon>Hippocastanoideae</taxon>
        <taxon>Acereae</taxon>
        <taxon>Acer</taxon>
    </lineage>
</organism>
<dbReference type="Proteomes" id="UP000323000">
    <property type="component" value="Chromosome 9"/>
</dbReference>
<evidence type="ECO:0000313" key="2">
    <source>
        <dbReference type="EMBL" id="TXG54098.1"/>
    </source>
</evidence>
<dbReference type="OrthoDB" id="1926485at2759"/>
<dbReference type="InterPro" id="IPR023342">
    <property type="entry name" value="APO_dom"/>
</dbReference>
<feature type="domain" description="APO" evidence="1">
    <location>
        <begin position="298"/>
        <end position="384"/>
    </location>
</feature>
<protein>
    <recommendedName>
        <fullName evidence="1">APO domain-containing protein</fullName>
    </recommendedName>
</protein>
<proteinExistence type="predicted"/>
<comment type="caution">
    <text evidence="2">The sequence shown here is derived from an EMBL/GenBank/DDBJ whole genome shotgun (WGS) entry which is preliminary data.</text>
</comment>
<reference evidence="3" key="1">
    <citation type="journal article" date="2019" name="Gigascience">
        <title>De novo genome assembly of the endangered Acer yangbiense, a plant species with extremely small populations endemic to Yunnan Province, China.</title>
        <authorList>
            <person name="Yang J."/>
            <person name="Wariss H.M."/>
            <person name="Tao L."/>
            <person name="Zhang R."/>
            <person name="Yun Q."/>
            <person name="Hollingsworth P."/>
            <person name="Dao Z."/>
            <person name="Luo G."/>
            <person name="Guo H."/>
            <person name="Ma Y."/>
            <person name="Sun W."/>
        </authorList>
    </citation>
    <scope>NUCLEOTIDE SEQUENCE [LARGE SCALE GENOMIC DNA]</scope>
    <source>
        <strain evidence="3">cv. Malutang</strain>
    </source>
</reference>
<dbReference type="PANTHER" id="PTHR10388">
    <property type="entry name" value="EUKARYOTIC TRANSLATION INITIATION FACTOR SUI1"/>
    <property type="match status" value="1"/>
</dbReference>
<evidence type="ECO:0000313" key="3">
    <source>
        <dbReference type="Proteomes" id="UP000323000"/>
    </source>
</evidence>
<dbReference type="PROSITE" id="PS51499">
    <property type="entry name" value="APO"/>
    <property type="match status" value="2"/>
</dbReference>
<evidence type="ECO:0000259" key="1">
    <source>
        <dbReference type="PROSITE" id="PS51499"/>
    </source>
</evidence>
<dbReference type="EMBL" id="VAHF01000009">
    <property type="protein sequence ID" value="TXG54098.1"/>
    <property type="molecule type" value="Genomic_DNA"/>
</dbReference>
<gene>
    <name evidence="2" type="ORF">EZV62_019354</name>
</gene>
<keyword evidence="3" id="KW-1185">Reference proteome</keyword>
<dbReference type="Pfam" id="PF05634">
    <property type="entry name" value="APO_RNA-bind"/>
    <property type="match status" value="2"/>
</dbReference>
<dbReference type="AlphaFoldDB" id="A0A5C7HB52"/>
<accession>A0A5C7HB52</accession>
<dbReference type="GO" id="GO:0003723">
    <property type="term" value="F:RNA binding"/>
    <property type="evidence" value="ECO:0007669"/>
    <property type="project" value="InterPro"/>
</dbReference>
<name>A0A5C7HB52_9ROSI</name>
<sequence>MLTRRVRNLVKFHDIIKRNSTENFVCISNLKHPCGMYSTGLIWTGLPRKLKKDERKPLVTHINELKRKARKERKRRQMVEEKILGSPENGLLVKNLVPIANEVFASRRELFACVSRVAESVAIYSCSCCGEIHVGHPPHLIKTCNVAGSQASKEHSWKKGDAEHVLPLVESFHLYDRIGRAVSHKERLEVDQIPAIVELCIQAGVDIPEYLTRRRNFPAYNLAGKIIDFEKQFPNEDESGKDIYTYGFWEKRKKSNEDNKLIDMKCNDVQGIAVRGMEAWSRVRSGASKLMQKYAVQTCGYCPEVQVGPKGHRVRNCQAFKHQMRDGQHGWQEATVDDLIPPVYVWHVRDHKSGRPLVNRSKKYYGMLPAVVELFSQAGAKVSDNYAGVMREDVAVPEVDEERWVV</sequence>